<accession>A0A345CZS5</accession>
<keyword evidence="1" id="KW-1133">Transmembrane helix</keyword>
<reference evidence="2 3" key="1">
    <citation type="submission" date="2016-01" db="EMBL/GenBank/DDBJ databases">
        <authorList>
            <person name="Oliw E.H."/>
        </authorList>
    </citation>
    <scope>NUCLEOTIDE SEQUENCE [LARGE SCALE GENOMIC DNA]</scope>
    <source>
        <strain evidence="2 3">MDcuke</strain>
        <plasmid evidence="2 3">unnamed1</plasmid>
    </source>
</reference>
<keyword evidence="2" id="KW-0614">Plasmid</keyword>
<dbReference type="EMBL" id="CP013971">
    <property type="protein sequence ID" value="AXF78942.1"/>
    <property type="molecule type" value="Genomic_DNA"/>
</dbReference>
<evidence type="ECO:0000313" key="2">
    <source>
        <dbReference type="EMBL" id="AXF78942.1"/>
    </source>
</evidence>
<evidence type="ECO:0000313" key="3">
    <source>
        <dbReference type="Proteomes" id="UP000264980"/>
    </source>
</evidence>
<name>A0A345CZS5_9GAMM</name>
<dbReference type="Proteomes" id="UP000264980">
    <property type="component" value="Plasmid unnamed1"/>
</dbReference>
<dbReference type="RefSeq" id="WP_233480941.1">
    <property type="nucleotide sequence ID" value="NZ_CP013971.1"/>
</dbReference>
<feature type="transmembrane region" description="Helical" evidence="1">
    <location>
        <begin position="64"/>
        <end position="83"/>
    </location>
</feature>
<feature type="transmembrane region" description="Helical" evidence="1">
    <location>
        <begin position="90"/>
        <end position="108"/>
    </location>
</feature>
<keyword evidence="1" id="KW-0472">Membrane</keyword>
<keyword evidence="1" id="KW-0812">Transmembrane</keyword>
<geneLocation type="plasmid" evidence="2 3">
    <name>unnamed1</name>
</geneLocation>
<dbReference type="Pfam" id="PF20535">
    <property type="entry name" value="DUF6750"/>
    <property type="match status" value="1"/>
</dbReference>
<proteinExistence type="predicted"/>
<dbReference type="InterPro" id="IPR046638">
    <property type="entry name" value="DUF6750"/>
</dbReference>
<dbReference type="AlphaFoldDB" id="A0A345CZS5"/>
<evidence type="ECO:0000256" key="1">
    <source>
        <dbReference type="SAM" id="Phobius"/>
    </source>
</evidence>
<protein>
    <submittedName>
        <fullName evidence="2">Uncharacterized protein</fullName>
    </submittedName>
</protein>
<organism evidence="2 3">
    <name type="scientific">Erwinia tracheiphila</name>
    <dbReference type="NCBI Taxonomy" id="65700"/>
    <lineage>
        <taxon>Bacteria</taxon>
        <taxon>Pseudomonadati</taxon>
        <taxon>Pseudomonadota</taxon>
        <taxon>Gammaproteobacteria</taxon>
        <taxon>Enterobacterales</taxon>
        <taxon>Erwiniaceae</taxon>
        <taxon>Erwinia</taxon>
    </lineage>
</organism>
<gene>
    <name evidence="2" type="ORF">AV903_26110</name>
</gene>
<sequence>MRNFTLSISVRLWLTASSLGQRLLAPIVAILGTLTVPAYADDDLFGMFDKVADGADNSGKSFLKLAKFGGIGLVITGVVLWVAKKKNPQIGWGWVLTCIGAGCIMIAIDQFIKKGQSTIQLNPVDVG</sequence>